<dbReference type="Pfam" id="PF10604">
    <property type="entry name" value="Polyketide_cyc2"/>
    <property type="match status" value="1"/>
</dbReference>
<name>A0AAC9L8R9_9PSEU</name>
<evidence type="ECO:0000313" key="1">
    <source>
        <dbReference type="EMBL" id="APU12976.1"/>
    </source>
</evidence>
<sequence>MSTADVALRVLVPTRAEKAWAAATDWARQGEWMLGTEVDVVGGDGASVGSTLAAFTGFGGVGFMDRMEITEWDPPRAVGVRHTGRLVRGEGGFRILPHAGIDRCTFLWEERLTLPLGGVGGLGWAILRPGFEWGLRRSLASFARFCRDYPN</sequence>
<dbReference type="KEGG" id="acad:UA74_04485"/>
<organism evidence="1 2">
    <name type="scientific">Actinoalloteichus fjordicus</name>
    <dbReference type="NCBI Taxonomy" id="1612552"/>
    <lineage>
        <taxon>Bacteria</taxon>
        <taxon>Bacillati</taxon>
        <taxon>Actinomycetota</taxon>
        <taxon>Actinomycetes</taxon>
        <taxon>Pseudonocardiales</taxon>
        <taxon>Pseudonocardiaceae</taxon>
        <taxon>Actinoalloteichus</taxon>
    </lineage>
</organism>
<evidence type="ECO:0000313" key="2">
    <source>
        <dbReference type="Proteomes" id="UP000185511"/>
    </source>
</evidence>
<dbReference type="RefSeq" id="WP_075763852.1">
    <property type="nucleotide sequence ID" value="NZ_CP016076.1"/>
</dbReference>
<dbReference type="CDD" id="cd07812">
    <property type="entry name" value="SRPBCC"/>
    <property type="match status" value="1"/>
</dbReference>
<dbReference type="InterPro" id="IPR023393">
    <property type="entry name" value="START-like_dom_sf"/>
</dbReference>
<gene>
    <name evidence="1" type="ORF">UA74_04485</name>
</gene>
<dbReference type="EMBL" id="CP016076">
    <property type="protein sequence ID" value="APU12976.1"/>
    <property type="molecule type" value="Genomic_DNA"/>
</dbReference>
<protein>
    <submittedName>
        <fullName evidence="1">Polyketide cyclase / dehydrase and lipid transport</fullName>
    </submittedName>
</protein>
<dbReference type="AlphaFoldDB" id="A0AAC9L8R9"/>
<keyword evidence="2" id="KW-1185">Reference proteome</keyword>
<proteinExistence type="predicted"/>
<dbReference type="Proteomes" id="UP000185511">
    <property type="component" value="Chromosome"/>
</dbReference>
<dbReference type="Gene3D" id="3.30.530.20">
    <property type="match status" value="1"/>
</dbReference>
<dbReference type="SUPFAM" id="SSF55961">
    <property type="entry name" value="Bet v1-like"/>
    <property type="match status" value="1"/>
</dbReference>
<accession>A0AAC9L8R9</accession>
<reference evidence="2" key="1">
    <citation type="submission" date="2016-06" db="EMBL/GenBank/DDBJ databases">
        <title>Complete genome sequence of Actinoalloteichus fjordicus DSM 46855 (=ADI127-17), type strain of the new species Actinoalloteichus fjordicus.</title>
        <authorList>
            <person name="Ruckert C."/>
            <person name="Nouioui I."/>
            <person name="Willmese J."/>
            <person name="van Wezel G."/>
            <person name="Klenk H.-P."/>
            <person name="Kalinowski J."/>
            <person name="Zotchev S.B."/>
        </authorList>
    </citation>
    <scope>NUCLEOTIDE SEQUENCE [LARGE SCALE GENOMIC DNA]</scope>
    <source>
        <strain evidence="2">ADI127-7</strain>
    </source>
</reference>
<dbReference type="InterPro" id="IPR019587">
    <property type="entry name" value="Polyketide_cyclase/dehydratase"/>
</dbReference>